<protein>
    <submittedName>
        <fullName evidence="2">Uncharacterized protein</fullName>
    </submittedName>
</protein>
<proteinExistence type="predicted"/>
<evidence type="ECO:0000256" key="1">
    <source>
        <dbReference type="SAM" id="MobiDB-lite"/>
    </source>
</evidence>
<organism evidence="2 3">
    <name type="scientific">Henosepilachna vigintioctopunctata</name>
    <dbReference type="NCBI Taxonomy" id="420089"/>
    <lineage>
        <taxon>Eukaryota</taxon>
        <taxon>Metazoa</taxon>
        <taxon>Ecdysozoa</taxon>
        <taxon>Arthropoda</taxon>
        <taxon>Hexapoda</taxon>
        <taxon>Insecta</taxon>
        <taxon>Pterygota</taxon>
        <taxon>Neoptera</taxon>
        <taxon>Endopterygota</taxon>
        <taxon>Coleoptera</taxon>
        <taxon>Polyphaga</taxon>
        <taxon>Cucujiformia</taxon>
        <taxon>Coccinelloidea</taxon>
        <taxon>Coccinellidae</taxon>
        <taxon>Epilachninae</taxon>
        <taxon>Epilachnini</taxon>
        <taxon>Henosepilachna</taxon>
    </lineage>
</organism>
<feature type="compositionally biased region" description="Basic and acidic residues" evidence="1">
    <location>
        <begin position="50"/>
        <end position="67"/>
    </location>
</feature>
<keyword evidence="3" id="KW-1185">Reference proteome</keyword>
<gene>
    <name evidence="2" type="ORF">WA026_023558</name>
</gene>
<feature type="compositionally biased region" description="Polar residues" evidence="1">
    <location>
        <begin position="1"/>
        <end position="11"/>
    </location>
</feature>
<feature type="region of interest" description="Disordered" evidence="1">
    <location>
        <begin position="1"/>
        <end position="116"/>
    </location>
</feature>
<feature type="compositionally biased region" description="Basic and acidic residues" evidence="1">
    <location>
        <begin position="101"/>
        <end position="116"/>
    </location>
</feature>
<evidence type="ECO:0000313" key="2">
    <source>
        <dbReference type="EMBL" id="KAK9882864.1"/>
    </source>
</evidence>
<dbReference type="Proteomes" id="UP001431783">
    <property type="component" value="Unassembled WGS sequence"/>
</dbReference>
<sequence>MTDNTSESKVTFSGVGGGAGLQREHSDRGTALVGQAREEKTATDKYTTGMDKDKRRESMETRNEMGDATKTLQTPGRDSLKVNRWPGTRLIAQRSQSVGAPEDKKRKMDDRSPSQHCDVMKKKLDPDAFVLCEAIEMMTKLVKDLEKNIEKNTKLEIKDIALRMKRQMLALNKEQTTNWLDRNKYEKVETPTYDVDIQVDIKRQSREIGTQTTPWIRNAHNEALNTLVGVTSLEDFLNIENKEWDDKIYTNTEVILGNPLNTEEGTVKVVFVNKNELSMTRSIQKLFKERFPMLGNPEEEMEILEQTTRNRRQTSEIKQKIIKMIYKEDDRNIWEMLEKLRNETVDDEKIAIHYINEMSIERFRKMVEIVFLCSTTKVLLYTNKEMIKAKPGVDKKKGNPTR</sequence>
<dbReference type="AlphaFoldDB" id="A0AAW1UPX8"/>
<evidence type="ECO:0000313" key="3">
    <source>
        <dbReference type="Proteomes" id="UP001431783"/>
    </source>
</evidence>
<accession>A0AAW1UPX8</accession>
<dbReference type="EMBL" id="JARQZJ010000085">
    <property type="protein sequence ID" value="KAK9882864.1"/>
    <property type="molecule type" value="Genomic_DNA"/>
</dbReference>
<comment type="caution">
    <text evidence="2">The sequence shown here is derived from an EMBL/GenBank/DDBJ whole genome shotgun (WGS) entry which is preliminary data.</text>
</comment>
<name>A0AAW1UPX8_9CUCU</name>
<reference evidence="2 3" key="1">
    <citation type="submission" date="2023-03" db="EMBL/GenBank/DDBJ databases">
        <title>Genome insight into feeding habits of ladybird beetles.</title>
        <authorList>
            <person name="Li H.-S."/>
            <person name="Huang Y.-H."/>
            <person name="Pang H."/>
        </authorList>
    </citation>
    <scope>NUCLEOTIDE SEQUENCE [LARGE SCALE GENOMIC DNA]</scope>
    <source>
        <strain evidence="2">SYSU_2023b</strain>
        <tissue evidence="2">Whole body</tissue>
    </source>
</reference>